<feature type="coiled-coil region" evidence="7">
    <location>
        <begin position="577"/>
        <end position="629"/>
    </location>
</feature>
<keyword evidence="6" id="KW-0788">Thiol protease</keyword>
<dbReference type="PANTHER" id="PTHR13367:SF33">
    <property type="entry name" value="P-LOOP CONTAINING NUCLEOSIDE TRIPHOSPHATE HYDROLASE PROTEIN"/>
    <property type="match status" value="1"/>
</dbReference>
<evidence type="ECO:0000313" key="13">
    <source>
        <dbReference type="Proteomes" id="UP000663828"/>
    </source>
</evidence>
<feature type="region of interest" description="Disordered" evidence="8">
    <location>
        <begin position="3132"/>
        <end position="3155"/>
    </location>
</feature>
<sequence>MNSQEVDESILNHLFLPHGLSSSASSDHLIQSDHQNEYKLLQCMNNYWKSLDENNQLPIFSTLKTCTERWSTIQNTKKCSISVLQSIIQKLSPGDFLPLYFYAQNAAILIEIDENSPDQPLISSWQVLLPTNVITSSLEPHVSCFPVSTFRLPDRCQLSSTVHCELLSEFMNNTIEHSKSHKASYTFDETREVPISHYVCQWWTTHFQGVQIDNKTNASVSFKKKHRDQIRYKNSAYPFRRSGLWMAVKVVFQNILTKRMGTLGHIVYKLIITDFLTNFIHTRKERRNSSRSTDVLVHCLRKIVRRLNKIDVLLLSVDSSNINPWIQNTIERIKQKVNSLTPNSDWQEAIEKVGTKEAQKVQLNSRQFEIYQHPCRKLKAYLEKDRPPTSNRYSYDHQLSANIAHNNDQLPQLSTLINYDNDATNIALARVELWIQTNLEKWINRCLLSTNKYTCFENLQTFYEDYQRRALDFHAADKQSTDATGYSRFIIASLTIIRLMHMKLCEDSRFERLKLHAIQIPNLLKLFEFLVLPNQDDMIRARELYDYFLEFSRKPYPHLLNKIDCPNAFGVYFAENSVEMNENLKQIQEQVAQDKEDKTKEITNAIEKYEQLMEKVNNLKCECDSILIRYRKCDRCTMIKEAESIKVTIYECPIPSQRYSALAVMFELQMPKEIRCYRDILWQFINRPKSNPSNSMHEWLSTRPHQSKLGKYFNGSRNCKVKLVSETKSISECHYSAPRHVISTPLEEFFYDNSLKVQISPNKLNEFQDECQTLTPKLTDSNYKDLQFSIMNTEFVQNQVIAELSKCSLKLNLTEFIEYGSFRSGHRLQWWNLLSILELDSLSMDEESVVILITHSLLQYGPVNENPQSLTCSWCPESHQQLLEDDFLDELIIRLDRHLKDCESNWQNELLLVIITIIVMRMFTICNSTRKEQMTNLVLKCRKTGKKWIERISETIQTSSDCIMMNGLRDKIIVTAMTYLLTFSIYSDSSNTLVLTSEDVVSLLTIATTMHDNSILNKKTAHMSIFMRNIMRYSEYVLLSIHPIISKLLEESSYESLNQFCAIHWAVLRTKGTMNGKWKKRNNDMYDGWYDGEYESNKLSIDCIRGSFFVNKMTIGFLPDRITSDELFRRVFGTHIFEVQAAESEDSYITKYGYHDNGEVHYEFIYNDSYYGNRRLTVYERHLKTKEKFELIPSSCFEGELSDIFVSNYSHWRDIDKNQIEFRPIHFQDSNFLTDKQYILTMQNGYFTMNNLEDMEILINRSSSFFQSLFTRYFIRLDEESYVYMIRQNGFVHIHLPRLGIAFKYDFRTRIVTSREYSEMYVDENQSFGTLTGLKSGLLLSPIGQIHQNNTSSLYRKLIVPFGLVQATKTSENGPHQMVTIDRKSSTSMLHQYFIFVLNDRLRVLQPTDSPTGWFYLALLHAMTSHPLPDRYTGMTGMERAFQLLYSAGCWSNQSYDSITRHILLQIATISPKVSFYPEHLTCMAKVDWNENSLPYSMQHFGYYLIVKKLVETSEEWNFMHSLVISNDELHKLFQSKKYNEKLLGKLYWDYRDSYNPTARLSEDMEKDIRQMSSTQSFQPVSNNSSYSTNYNSCRLVDYLYGSGDVDLKHSKELHCFPLSRWLKDEYQLKHTWIGLLKFAEDVKALHEGDNHKNAFERFEILLDFLYYISDRCSSKPYYLQMLKSFLRAPTTTAISFSYPTFTAYVNIQETTVQTHRINLGKMGHYKRAIVFREIQDCFNKNSMYENNDLPSMHQLTRQTNRINRLLQSWRDNGKLRLFLDNVQDHFRSISITPLNLKVYVIPQLFEFESFQAHFQVRITMTDTLINLKSIEDARAKFLHPHSNYFIKPNMCIPIKTEKKTFPEDIFPSIDSQVNPFSDITDYFKKHLTESWNKFNLTEEYQQEFPSLEQIEQFLDRYRQESKLYWDELVQSIRTANDLLVKVGLVVRILPTILISIFQQTWLSENHSNILSLHLTHNQCILLGGIMVNWIVEQQIERALNFADLEKWEEFEKEMLNVPHINWTPSEHIPWLILELEMNITIREVQVQVARHMTQPLINENSSSVRNIVMQMNMGEGKTSVILPMLAVSLCSSASNLVRIIVLKALFPMNYQSLRYKLGGLLNRHVIPFACRRDMNFNDVQANQIFNRFKQAIHNLDVILTSPEDILSFDLLTIDKCRRNEYDVGGSMLSIQSWVKKYVRDVLDESDEILHVKYQLIYSIGRQLQVDGGIERWKTIQYVLNLVKQHAASIAQQYKNDIFYQSSKRQSSFPEFRLLSHLSYSELCRRVANDWINQKSYRQLDQQRILSFILDTSSSIDSLLNQFPESTNQLLLILRGLLSSEVLFVALKKRYRVNFGINSNTKFNRLMAVPFRAKDVAAENTEFGHPDVAIVLTQLSYYYQGLTDPQMYQCFNRLNQDENEPEMIYDQWISLEEETDIIASIKQWKKINLRDYQQRTQLLFPSLRYNMLVINYFLNHFVFPREAKQFPQKLVASAWDLSSSFREKTITGFSGTNDTQLLLPVHIRQCDLPELRQTDAIVLNNLLRSENDHYQDLPIATNTDEILKRIVSQEPMIQVILDVGALLIDGTNRQTAIKWLDLSDRLKIDYVVYFESDSIFVCNRQHQHHALATSPASERLDRCVFYLDEIHTRGTDFKFPNEFRAAVTLGSGLTKDRLVQACMRMRKLGKHHWLSFWSSSEVHQQIRAMKNHGISRNKMGNGDEQIVLTDVLRWVYGNTQQATWDGLHLWATQSLSFQRKLAAFRNIDLEKEGISYTSTTMDNIARGSLEAEVIELKSMYGVSKTLETISDIYSARYKHFNIFFSTEIHEAVSKRLRDYGGSKKLLTQLLDEEQQRELEREQELEEERQQKRPSPVRPVDPQLHDEIKALCNPIDPMLNLSKTTSVFHPISDAFLGTTFHRECQPHCWPKNFWVTDEFVRVVQAKGESLDPFLRPMRWILIYRDEHVIFVSAFEANWIMDRLHALHRQKRSREFFTTTLRLILPRIKREQSIIANIPTLTVPPSNILNFSIPFEWLAILFIFNGTLYFKSENEQDAYCRCLGICPKPRTEIEETAFENGWIAFDGFVKQLEHRSLLRLHECHFCNNPLTFMRKLIEIRNNTHAPLTSHVGSILTNTTEPFGNNKSDDNSHDSFTDEVSDESDFDVDYSDLANDLDGLQILSEYSAENEMEVDSISENHMVDGGFTSISCTENLAKNNPGRSFLEAVFRLFPAKIGRIFIFSALETTRKDSESY</sequence>
<feature type="domain" description="DUF3638" evidence="9">
    <location>
        <begin position="2020"/>
        <end position="2250"/>
    </location>
</feature>
<evidence type="ECO:0000313" key="12">
    <source>
        <dbReference type="EMBL" id="CAF1100642.1"/>
    </source>
</evidence>
<evidence type="ECO:0000256" key="8">
    <source>
        <dbReference type="SAM" id="MobiDB-lite"/>
    </source>
</evidence>
<dbReference type="InterPro" id="IPR046541">
    <property type="entry name" value="DUF6606"/>
</dbReference>
<dbReference type="Pfam" id="PF12340">
    <property type="entry name" value="DUF3638"/>
    <property type="match status" value="1"/>
</dbReference>
<name>A0A814P0D7_ADIRI</name>
<evidence type="ECO:0000256" key="4">
    <source>
        <dbReference type="ARBA" id="ARBA00022786"/>
    </source>
</evidence>
<dbReference type="Pfam" id="PF20255">
    <property type="entry name" value="DUF6606"/>
    <property type="match status" value="1"/>
</dbReference>
<dbReference type="EMBL" id="CAJNOR010001221">
    <property type="protein sequence ID" value="CAF1100642.1"/>
    <property type="molecule type" value="Genomic_DNA"/>
</dbReference>
<evidence type="ECO:0000256" key="3">
    <source>
        <dbReference type="ARBA" id="ARBA00022670"/>
    </source>
</evidence>
<keyword evidence="4" id="KW-0833">Ubl conjugation pathway</keyword>
<feature type="domain" description="DUF6606" evidence="11">
    <location>
        <begin position="10"/>
        <end position="280"/>
    </location>
</feature>
<dbReference type="PANTHER" id="PTHR13367">
    <property type="entry name" value="UBIQUITIN THIOESTERASE"/>
    <property type="match status" value="1"/>
</dbReference>
<dbReference type="InterPro" id="IPR051346">
    <property type="entry name" value="OTU_Deubiquitinase"/>
</dbReference>
<proteinExistence type="predicted"/>
<reference evidence="12" key="1">
    <citation type="submission" date="2021-02" db="EMBL/GenBank/DDBJ databases">
        <authorList>
            <person name="Nowell W R."/>
        </authorList>
    </citation>
    <scope>NUCLEOTIDE SEQUENCE</scope>
</reference>
<feature type="domain" description="DUF3645" evidence="10">
    <location>
        <begin position="2365"/>
        <end position="2393"/>
    </location>
</feature>
<protein>
    <recommendedName>
        <fullName evidence="2">ubiquitinyl hydrolase 1</fullName>
        <ecNumber evidence="2">3.4.19.12</ecNumber>
    </recommendedName>
</protein>
<accession>A0A814P0D7</accession>
<dbReference type="EC" id="3.4.19.12" evidence="2"/>
<organism evidence="12 13">
    <name type="scientific">Adineta ricciae</name>
    <name type="common">Rotifer</name>
    <dbReference type="NCBI Taxonomy" id="249248"/>
    <lineage>
        <taxon>Eukaryota</taxon>
        <taxon>Metazoa</taxon>
        <taxon>Spiralia</taxon>
        <taxon>Gnathifera</taxon>
        <taxon>Rotifera</taxon>
        <taxon>Eurotatoria</taxon>
        <taxon>Bdelloidea</taxon>
        <taxon>Adinetida</taxon>
        <taxon>Adinetidae</taxon>
        <taxon>Adineta</taxon>
    </lineage>
</organism>
<dbReference type="GO" id="GO:0004843">
    <property type="term" value="F:cysteine-type deubiquitinase activity"/>
    <property type="evidence" value="ECO:0007669"/>
    <property type="project" value="UniProtKB-EC"/>
</dbReference>
<evidence type="ECO:0000259" key="9">
    <source>
        <dbReference type="Pfam" id="PF12340"/>
    </source>
</evidence>
<evidence type="ECO:0000259" key="11">
    <source>
        <dbReference type="Pfam" id="PF20255"/>
    </source>
</evidence>
<dbReference type="GO" id="GO:0006508">
    <property type="term" value="P:proteolysis"/>
    <property type="evidence" value="ECO:0007669"/>
    <property type="project" value="UniProtKB-KW"/>
</dbReference>
<evidence type="ECO:0000256" key="6">
    <source>
        <dbReference type="ARBA" id="ARBA00022807"/>
    </source>
</evidence>
<dbReference type="InterPro" id="IPR022099">
    <property type="entry name" value="DUF3638"/>
</dbReference>
<keyword evidence="5" id="KW-0378">Hydrolase</keyword>
<dbReference type="InterPro" id="IPR022105">
    <property type="entry name" value="DUF3645"/>
</dbReference>
<dbReference type="Proteomes" id="UP000663828">
    <property type="component" value="Unassembled WGS sequence"/>
</dbReference>
<comment type="caution">
    <text evidence="12">The sequence shown here is derived from an EMBL/GenBank/DDBJ whole genome shotgun (WGS) entry which is preliminary data.</text>
</comment>
<keyword evidence="13" id="KW-1185">Reference proteome</keyword>
<evidence type="ECO:0000259" key="10">
    <source>
        <dbReference type="Pfam" id="PF12359"/>
    </source>
</evidence>
<feature type="region of interest" description="Disordered" evidence="8">
    <location>
        <begin position="2852"/>
        <end position="2876"/>
    </location>
</feature>
<feature type="compositionally biased region" description="Basic and acidic residues" evidence="8">
    <location>
        <begin position="3140"/>
        <end position="3149"/>
    </location>
</feature>
<evidence type="ECO:0000256" key="2">
    <source>
        <dbReference type="ARBA" id="ARBA00012759"/>
    </source>
</evidence>
<keyword evidence="7" id="KW-0175">Coiled coil</keyword>
<comment type="catalytic activity">
    <reaction evidence="1">
        <text>Thiol-dependent hydrolysis of ester, thioester, amide, peptide and isopeptide bonds formed by the C-terminal Gly of ubiquitin (a 76-residue protein attached to proteins as an intracellular targeting signal).</text>
        <dbReference type="EC" id="3.4.19.12"/>
    </reaction>
</comment>
<evidence type="ECO:0000256" key="1">
    <source>
        <dbReference type="ARBA" id="ARBA00000707"/>
    </source>
</evidence>
<dbReference type="Pfam" id="PF12359">
    <property type="entry name" value="DUF3645"/>
    <property type="match status" value="1"/>
</dbReference>
<keyword evidence="3" id="KW-0645">Protease</keyword>
<evidence type="ECO:0000256" key="7">
    <source>
        <dbReference type="SAM" id="Coils"/>
    </source>
</evidence>
<gene>
    <name evidence="12" type="ORF">XAT740_LOCUS18332</name>
</gene>
<evidence type="ECO:0000256" key="5">
    <source>
        <dbReference type="ARBA" id="ARBA00022801"/>
    </source>
</evidence>